<dbReference type="InterPro" id="IPR029055">
    <property type="entry name" value="Ntn_hydrolases_N"/>
</dbReference>
<dbReference type="EMBL" id="JACIEX010000005">
    <property type="protein sequence ID" value="MBB4094116.1"/>
    <property type="molecule type" value="Genomic_DNA"/>
</dbReference>
<protein>
    <submittedName>
        <fullName evidence="4 5">Choloylglycine hydrolase</fullName>
        <ecNumber evidence="4">3.5.1.24</ecNumber>
    </submittedName>
</protein>
<dbReference type="EC" id="3.5.1.24" evidence="4"/>
<keyword evidence="7" id="KW-1185">Reference proteome</keyword>
<evidence type="ECO:0000313" key="6">
    <source>
        <dbReference type="Proteomes" id="UP000313390"/>
    </source>
</evidence>
<reference evidence="5 6" key="1">
    <citation type="journal article" date="2011" name="Int. J. Syst. Evol. Microbiol.">
        <title>Ochrobactrum pecoris sp. nov., isolated from farm animals.</title>
        <authorList>
            <person name="Kampfer P."/>
            <person name="Huber B."/>
            <person name="Busse H.J."/>
            <person name="Scholz H.C."/>
            <person name="Tomaso H."/>
            <person name="Hotzel H."/>
            <person name="Melzer F."/>
        </authorList>
    </citation>
    <scope>NUCLEOTIDE SEQUENCE [LARGE SCALE GENOMIC DNA]</scope>
    <source>
        <strain evidence="5 6">08RB2639</strain>
    </source>
</reference>
<dbReference type="Proteomes" id="UP000553980">
    <property type="component" value="Unassembled WGS sequence"/>
</dbReference>
<dbReference type="InterPro" id="IPR029132">
    <property type="entry name" value="CBAH/NAAA_C"/>
</dbReference>
<comment type="caution">
    <text evidence="5">The sequence shown here is derived from an EMBL/GenBank/DDBJ whole genome shotgun (WGS) entry which is preliminary data.</text>
</comment>
<dbReference type="GO" id="GO:0045302">
    <property type="term" value="F:choloylglycine hydrolase activity"/>
    <property type="evidence" value="ECO:0007669"/>
    <property type="project" value="UniProtKB-EC"/>
</dbReference>
<evidence type="ECO:0000313" key="4">
    <source>
        <dbReference type="EMBL" id="MBB4094116.1"/>
    </source>
</evidence>
<keyword evidence="2 5" id="KW-0378">Hydrolase</keyword>
<dbReference type="RefSeq" id="WP_140022509.1">
    <property type="nucleotide sequence ID" value="NZ_JACIEX010000005.1"/>
</dbReference>
<sequence>MKMKQSIWKSYRQILARGVATALIGIGLVVPQAAFACTSFVLSTTDNGYVYARTMEFAFELKSDLVVIPRKYQITSTAAQGKPGMKWKGQYAAVGMNAFGLPALTDGMNEKGLSGGVLYFPDFAKYQDPATAKPENSIAPWDFLSWALTNFATVEEVKAALNSISVIDVKQNDLGIAPPVHYTLHDATGASIVIEPVDGKLKVYDNPLGVMTNSPNFEWHMTNLRNYVNLSPENAKPLVINKATFQPLGQGSGLHGVPGDTTPPSRFVRVSAYVLSAEKLPSGPESVRLAEHIANNFDIPKGLIRDSSGHAPLEYTQWTAIADMKNDVYYVKTYDNQILRSVSLKDMNLDAKDLVTVKIDPLPVAPVLIEKK</sequence>
<gene>
    <name evidence="5" type="ORF">FIB18_20710</name>
    <name evidence="4" type="ORF">GGQ79_002635</name>
</gene>
<dbReference type="AlphaFoldDB" id="A0A5C5CEK5"/>
<dbReference type="OrthoDB" id="9794717at2"/>
<reference evidence="4 7" key="3">
    <citation type="submission" date="2020-08" db="EMBL/GenBank/DDBJ databases">
        <title>Genomic Encyclopedia of Type Strains, Phase IV (KMG-IV): sequencing the most valuable type-strain genomes for metagenomic binning, comparative biology and taxonomic classification.</title>
        <authorList>
            <person name="Goeker M."/>
        </authorList>
    </citation>
    <scope>NUCLEOTIDE SEQUENCE [LARGE SCALE GENOMIC DNA]</scope>
    <source>
        <strain evidence="4 7">DSM 23868</strain>
    </source>
</reference>
<name>A0A5C5CEK5_9HYPH</name>
<proteinExistence type="inferred from homology"/>
<dbReference type="PANTHER" id="PTHR35527">
    <property type="entry name" value="CHOLOYLGLYCINE HYDROLASE"/>
    <property type="match status" value="1"/>
</dbReference>
<comment type="similarity">
    <text evidence="1">Belongs to the peptidase C59 family.</text>
</comment>
<evidence type="ECO:0000313" key="7">
    <source>
        <dbReference type="Proteomes" id="UP000553980"/>
    </source>
</evidence>
<dbReference type="InterPro" id="IPR052193">
    <property type="entry name" value="Peptidase_C59"/>
</dbReference>
<dbReference type="Proteomes" id="UP000313390">
    <property type="component" value="Unassembled WGS sequence"/>
</dbReference>
<feature type="domain" description="Choloylglycine hydrolase/NAAA C-terminal" evidence="3">
    <location>
        <begin position="37"/>
        <end position="356"/>
    </location>
</feature>
<dbReference type="Pfam" id="PF02275">
    <property type="entry name" value="CBAH"/>
    <property type="match status" value="1"/>
</dbReference>
<dbReference type="Gene3D" id="3.60.60.10">
    <property type="entry name" value="Penicillin V Acylase, Chain A"/>
    <property type="match status" value="1"/>
</dbReference>
<evidence type="ECO:0000256" key="1">
    <source>
        <dbReference type="ARBA" id="ARBA00006625"/>
    </source>
</evidence>
<accession>A0A5C5CEK5</accession>
<reference evidence="5" key="2">
    <citation type="submission" date="2019-06" db="EMBL/GenBank/DDBJ databases">
        <authorList>
            <person name="Hu M."/>
        </authorList>
    </citation>
    <scope>NUCLEOTIDE SEQUENCE</scope>
    <source>
        <strain evidence="5">08RB2639</strain>
    </source>
</reference>
<dbReference type="EMBL" id="VEWK01000013">
    <property type="protein sequence ID" value="TNV09484.1"/>
    <property type="molecule type" value="Genomic_DNA"/>
</dbReference>
<dbReference type="SUPFAM" id="SSF56235">
    <property type="entry name" value="N-terminal nucleophile aminohydrolases (Ntn hydrolases)"/>
    <property type="match status" value="1"/>
</dbReference>
<organism evidence="5 6">
    <name type="scientific">Brucella pecoris</name>
    <dbReference type="NCBI Taxonomy" id="867683"/>
    <lineage>
        <taxon>Bacteria</taxon>
        <taxon>Pseudomonadati</taxon>
        <taxon>Pseudomonadota</taxon>
        <taxon>Alphaproteobacteria</taxon>
        <taxon>Hyphomicrobiales</taxon>
        <taxon>Brucellaceae</taxon>
        <taxon>Brucella/Ochrobactrum group</taxon>
        <taxon>Brucella</taxon>
    </lineage>
</organism>
<evidence type="ECO:0000313" key="5">
    <source>
        <dbReference type="EMBL" id="TNV09484.1"/>
    </source>
</evidence>
<evidence type="ECO:0000259" key="3">
    <source>
        <dbReference type="Pfam" id="PF02275"/>
    </source>
</evidence>
<evidence type="ECO:0000256" key="2">
    <source>
        <dbReference type="ARBA" id="ARBA00022801"/>
    </source>
</evidence>
<dbReference type="CDD" id="cd00542">
    <property type="entry name" value="Ntn_PVA"/>
    <property type="match status" value="1"/>
</dbReference>
<dbReference type="PANTHER" id="PTHR35527:SF2">
    <property type="entry name" value="HYDROLASE"/>
    <property type="match status" value="1"/>
</dbReference>